<accession>A0AAV5JA33</accession>
<reference evidence="2 3" key="1">
    <citation type="journal article" date="2021" name="Commun. Biol.">
        <title>The genome of Shorea leprosula (Dipterocarpaceae) highlights the ecological relevance of drought in aseasonal tropical rainforests.</title>
        <authorList>
            <person name="Ng K.K.S."/>
            <person name="Kobayashi M.J."/>
            <person name="Fawcett J.A."/>
            <person name="Hatakeyama M."/>
            <person name="Paape T."/>
            <person name="Ng C.H."/>
            <person name="Ang C.C."/>
            <person name="Tnah L.H."/>
            <person name="Lee C.T."/>
            <person name="Nishiyama T."/>
            <person name="Sese J."/>
            <person name="O'Brien M.J."/>
            <person name="Copetti D."/>
            <person name="Mohd Noor M.I."/>
            <person name="Ong R.C."/>
            <person name="Putra M."/>
            <person name="Sireger I.Z."/>
            <person name="Indrioko S."/>
            <person name="Kosugi Y."/>
            <person name="Izuno A."/>
            <person name="Isagi Y."/>
            <person name="Lee S.L."/>
            <person name="Shimizu K.K."/>
        </authorList>
    </citation>
    <scope>NUCLEOTIDE SEQUENCE [LARGE SCALE GENOMIC DNA]</scope>
    <source>
        <strain evidence="2">214</strain>
    </source>
</reference>
<protein>
    <submittedName>
        <fullName evidence="2">Uncharacterized protein</fullName>
    </submittedName>
</protein>
<evidence type="ECO:0000313" key="2">
    <source>
        <dbReference type="EMBL" id="GKV06818.1"/>
    </source>
</evidence>
<comment type="caution">
    <text evidence="2">The sequence shown here is derived from an EMBL/GenBank/DDBJ whole genome shotgun (WGS) entry which is preliminary data.</text>
</comment>
<feature type="chain" id="PRO_5043416821" evidence="1">
    <location>
        <begin position="25"/>
        <end position="54"/>
    </location>
</feature>
<keyword evidence="1" id="KW-0732">Signal</keyword>
<dbReference type="EMBL" id="BPVZ01000026">
    <property type="protein sequence ID" value="GKV06818.1"/>
    <property type="molecule type" value="Genomic_DNA"/>
</dbReference>
<dbReference type="Proteomes" id="UP001054252">
    <property type="component" value="Unassembled WGS sequence"/>
</dbReference>
<name>A0AAV5JA33_9ROSI</name>
<keyword evidence="3" id="KW-1185">Reference proteome</keyword>
<evidence type="ECO:0000256" key="1">
    <source>
        <dbReference type="SAM" id="SignalP"/>
    </source>
</evidence>
<gene>
    <name evidence="2" type="ORF">SLEP1_g18654</name>
</gene>
<dbReference type="AlphaFoldDB" id="A0AAV5JA33"/>
<evidence type="ECO:0000313" key="3">
    <source>
        <dbReference type="Proteomes" id="UP001054252"/>
    </source>
</evidence>
<feature type="signal peptide" evidence="1">
    <location>
        <begin position="1"/>
        <end position="24"/>
    </location>
</feature>
<sequence length="54" mass="5900">MATATLGNAYTALVSLLCSKLASSCWEGRWESGYWEKENGGSKRSREARTASQV</sequence>
<proteinExistence type="predicted"/>
<organism evidence="2 3">
    <name type="scientific">Rubroshorea leprosula</name>
    <dbReference type="NCBI Taxonomy" id="152421"/>
    <lineage>
        <taxon>Eukaryota</taxon>
        <taxon>Viridiplantae</taxon>
        <taxon>Streptophyta</taxon>
        <taxon>Embryophyta</taxon>
        <taxon>Tracheophyta</taxon>
        <taxon>Spermatophyta</taxon>
        <taxon>Magnoliopsida</taxon>
        <taxon>eudicotyledons</taxon>
        <taxon>Gunneridae</taxon>
        <taxon>Pentapetalae</taxon>
        <taxon>rosids</taxon>
        <taxon>malvids</taxon>
        <taxon>Malvales</taxon>
        <taxon>Dipterocarpaceae</taxon>
        <taxon>Rubroshorea</taxon>
    </lineage>
</organism>